<organism evidence="1 2">
    <name type="scientific">Oceaniradius stylonematis</name>
    <dbReference type="NCBI Taxonomy" id="2184161"/>
    <lineage>
        <taxon>Bacteria</taxon>
        <taxon>Pseudomonadati</taxon>
        <taxon>Pseudomonadota</taxon>
        <taxon>Alphaproteobacteria</taxon>
        <taxon>Hyphomicrobiales</taxon>
        <taxon>Ahrensiaceae</taxon>
        <taxon>Oceaniradius</taxon>
    </lineage>
</organism>
<comment type="caution">
    <text evidence="1">The sequence shown here is derived from an EMBL/GenBank/DDBJ whole genome shotgun (WGS) entry which is preliminary data.</text>
</comment>
<dbReference type="Proteomes" id="UP000246132">
    <property type="component" value="Unassembled WGS sequence"/>
</dbReference>
<dbReference type="InterPro" id="IPR036513">
    <property type="entry name" value="STAS_dom_sf"/>
</dbReference>
<keyword evidence="2" id="KW-1185">Reference proteome</keyword>
<dbReference type="InterPro" id="IPR038396">
    <property type="entry name" value="SpoIIAA-like_sf"/>
</dbReference>
<sequence length="257" mass="28377">MIEVETLPGGIVSIDVTGKLDKADIEHVITELEAAREAHGKISVIVDLTGFAGMTAEALIADLRYGFSHLSELDHYERIAVLTGHDWIETLVRLEGRVFRRVDIRCFKPEERQRARAFANGMDVAPAETTPGIVRVPTDRGNMLAFRITDTVRAADAKAVMGFLNDTYARHDKIDLIVIIDEFEGFDPAILFDTGTWSTKAKSLSHVGRYAIVGGPGHVRNTASFLGAFMPVEIKAFARDEEDEAWAWLNAGPLLEV</sequence>
<dbReference type="RefSeq" id="WP_109766372.1">
    <property type="nucleotide sequence ID" value="NZ_JASHJQ010000010.1"/>
</dbReference>
<accession>A0A3A8AIU7</accession>
<evidence type="ECO:0000313" key="2">
    <source>
        <dbReference type="Proteomes" id="UP000246132"/>
    </source>
</evidence>
<dbReference type="EMBL" id="QFWV02000008">
    <property type="protein sequence ID" value="RKF05743.1"/>
    <property type="molecule type" value="Genomic_DNA"/>
</dbReference>
<gene>
    <name evidence="1" type="ORF">DEM25_014190</name>
</gene>
<dbReference type="OrthoDB" id="5457369at2"/>
<protein>
    <submittedName>
        <fullName evidence="1">STAS/SEC14 domain-containing protein</fullName>
    </submittedName>
</protein>
<evidence type="ECO:0000313" key="1">
    <source>
        <dbReference type="EMBL" id="RKF05743.1"/>
    </source>
</evidence>
<proteinExistence type="predicted"/>
<reference evidence="1 2" key="1">
    <citation type="journal article" date="2018" name="Int. J. Syst. Bacteriol.">
        <title>Oceaniradius stylonemae gen. nov., sp. nov., isolated from a red alga, Stylonema cornu-cervi.</title>
        <authorList>
            <person name="Jeong S."/>
        </authorList>
    </citation>
    <scope>NUCLEOTIDE SEQUENCE [LARGE SCALE GENOMIC DNA]</scope>
    <source>
        <strain evidence="1 2">StC1</strain>
    </source>
</reference>
<dbReference type="SUPFAM" id="SSF52091">
    <property type="entry name" value="SpoIIaa-like"/>
    <property type="match status" value="2"/>
</dbReference>
<dbReference type="Gene3D" id="3.40.50.10600">
    <property type="entry name" value="SpoIIaa-like domains"/>
    <property type="match status" value="2"/>
</dbReference>
<name>A0A3A8AIU7_9HYPH</name>
<dbReference type="InterPro" id="IPR021866">
    <property type="entry name" value="SpoIIAA-like"/>
</dbReference>
<dbReference type="AlphaFoldDB" id="A0A3A8AIU7"/>
<dbReference type="Pfam" id="PF11964">
    <property type="entry name" value="SpoIIAA-like"/>
    <property type="match status" value="2"/>
</dbReference>